<sequence>READVFANESVNSSSHTQHILNRTAKFQVTVNDADVIPLHDLRVVRVPRERTIPEDFDARKAWPNCPSISKIINQGECETNWALSIASVLTDRVCVAKRVHFKFSAQDLLTCCKHCKEDEGICSEGIPAHGWFYVAERGLPSEVAKSCSPYNIDSESCKSSCSERTKVPEVYKLGKPIVQQIQSEITANGPVQAIMDVEDDFVYNYTDSVYSCAEKYDGVNVHLPKAVKIIGWGQEKDGEPYWLAANFMGSKWGKMGGFFKIARGVNTCGIEDHVMLGKMTITEELELSRAPPLTKFGSVLLHFNMNTFVICIFFALLVFTCNAESEEIIRLINQRKSTWVAGRNFPENVTTGDLKRLNGALGVHPNPYYKFSIKVHEITLESTPQSFDARQHWPRCEDVINTIRNQAMTDRLCIERGNTKFKFSPEDLLECCTNCGNGCEGGYSFNAWKFWRDHGIVSGGDYNSNEGCKPYSVSSFVTNTAPKCHKTCQNEDYNATFIDDKHFGTTIYKVDANAHQIQAEILTNGPVEANFLVYEDFYSYQTGVYQHVYGEYMGGHSVKIVGWGVENGTPYWLAANSWGLYWGGLNGFFKILRGDNHCKIEANVVAGKVNS</sequence>
<keyword evidence="4" id="KW-0378">Hydrolase</keyword>
<dbReference type="InterPro" id="IPR025660">
    <property type="entry name" value="Pept_his_AS"/>
</dbReference>
<dbReference type="SUPFAM" id="SSF54001">
    <property type="entry name" value="Cysteine proteinases"/>
    <property type="match status" value="2"/>
</dbReference>
<dbReference type="Pfam" id="PF08127">
    <property type="entry name" value="Propeptide_C1"/>
    <property type="match status" value="1"/>
</dbReference>
<evidence type="ECO:0000256" key="1">
    <source>
        <dbReference type="ARBA" id="ARBA00008455"/>
    </source>
</evidence>
<dbReference type="PANTHER" id="PTHR12411">
    <property type="entry name" value="CYSTEINE PROTEASE FAMILY C1-RELATED"/>
    <property type="match status" value="1"/>
</dbReference>
<evidence type="ECO:0000313" key="10">
    <source>
        <dbReference type="Proteomes" id="UP000292052"/>
    </source>
</evidence>
<reference evidence="9 10" key="1">
    <citation type="submission" date="2017-03" db="EMBL/GenBank/DDBJ databases">
        <title>Genome of the blue death feigning beetle - Asbolus verrucosus.</title>
        <authorList>
            <person name="Rider S.D."/>
        </authorList>
    </citation>
    <scope>NUCLEOTIDE SEQUENCE [LARGE SCALE GENOMIC DNA]</scope>
    <source>
        <strain evidence="9">Butters</strain>
        <tissue evidence="9">Head and leg muscle</tissue>
    </source>
</reference>
<protein>
    <submittedName>
        <fullName evidence="9">Peptidase C1 and/or Propeptide C1 domain containing protein</fullName>
    </submittedName>
</protein>
<evidence type="ECO:0000259" key="8">
    <source>
        <dbReference type="SMART" id="SM00645"/>
    </source>
</evidence>
<keyword evidence="6" id="KW-0865">Zymogen</keyword>
<feature type="non-terminal residue" evidence="9">
    <location>
        <position position="1"/>
    </location>
</feature>
<dbReference type="InterPro" id="IPR038765">
    <property type="entry name" value="Papain-like_cys_pep_sf"/>
</dbReference>
<dbReference type="Pfam" id="PF00112">
    <property type="entry name" value="Peptidase_C1"/>
    <property type="match status" value="2"/>
</dbReference>
<organism evidence="9 10">
    <name type="scientific">Asbolus verrucosus</name>
    <name type="common">Desert ironclad beetle</name>
    <dbReference type="NCBI Taxonomy" id="1661398"/>
    <lineage>
        <taxon>Eukaryota</taxon>
        <taxon>Metazoa</taxon>
        <taxon>Ecdysozoa</taxon>
        <taxon>Arthropoda</taxon>
        <taxon>Hexapoda</taxon>
        <taxon>Insecta</taxon>
        <taxon>Pterygota</taxon>
        <taxon>Neoptera</taxon>
        <taxon>Endopterygota</taxon>
        <taxon>Coleoptera</taxon>
        <taxon>Polyphaga</taxon>
        <taxon>Cucujiformia</taxon>
        <taxon>Tenebrionidae</taxon>
        <taxon>Pimeliinae</taxon>
        <taxon>Asbolus</taxon>
    </lineage>
</organism>
<keyword evidence="2" id="KW-0645">Protease</keyword>
<evidence type="ECO:0000256" key="2">
    <source>
        <dbReference type="ARBA" id="ARBA00022670"/>
    </source>
</evidence>
<evidence type="ECO:0000256" key="7">
    <source>
        <dbReference type="ARBA" id="ARBA00023157"/>
    </source>
</evidence>
<dbReference type="STRING" id="1661398.A0A482VYL5"/>
<evidence type="ECO:0000256" key="4">
    <source>
        <dbReference type="ARBA" id="ARBA00022801"/>
    </source>
</evidence>
<comment type="caution">
    <text evidence="9">The sequence shown here is derived from an EMBL/GenBank/DDBJ whole genome shotgun (WGS) entry which is preliminary data.</text>
</comment>
<evidence type="ECO:0000256" key="6">
    <source>
        <dbReference type="ARBA" id="ARBA00023145"/>
    </source>
</evidence>
<gene>
    <name evidence="9" type="ORF">BDFB_004804</name>
</gene>
<dbReference type="OrthoDB" id="6748754at2759"/>
<keyword evidence="7" id="KW-1015">Disulfide bond</keyword>
<dbReference type="InterPro" id="IPR000668">
    <property type="entry name" value="Peptidase_C1A_C"/>
</dbReference>
<accession>A0A482VYL5</accession>
<dbReference type="CDD" id="cd02620">
    <property type="entry name" value="Peptidase_C1A_CathepsinB"/>
    <property type="match status" value="1"/>
</dbReference>
<evidence type="ECO:0000256" key="5">
    <source>
        <dbReference type="ARBA" id="ARBA00022807"/>
    </source>
</evidence>
<proteinExistence type="inferred from homology"/>
<dbReference type="Gene3D" id="3.90.70.10">
    <property type="entry name" value="Cysteine proteinases"/>
    <property type="match status" value="2"/>
</dbReference>
<dbReference type="InterPro" id="IPR012599">
    <property type="entry name" value="Propeptide_C1A"/>
</dbReference>
<comment type="similarity">
    <text evidence="1">Belongs to the peptidase C1 family.</text>
</comment>
<keyword evidence="10" id="KW-1185">Reference proteome</keyword>
<evidence type="ECO:0000313" key="9">
    <source>
        <dbReference type="EMBL" id="RZC37478.1"/>
    </source>
</evidence>
<evidence type="ECO:0000256" key="3">
    <source>
        <dbReference type="ARBA" id="ARBA00022729"/>
    </source>
</evidence>
<name>A0A482VYL5_ASBVE</name>
<keyword evidence="5" id="KW-0788">Thiol protease</keyword>
<dbReference type="GO" id="GO:0006508">
    <property type="term" value="P:proteolysis"/>
    <property type="evidence" value="ECO:0007669"/>
    <property type="project" value="UniProtKB-KW"/>
</dbReference>
<dbReference type="Proteomes" id="UP000292052">
    <property type="component" value="Unassembled WGS sequence"/>
</dbReference>
<feature type="domain" description="Peptidase C1A papain C-terminal" evidence="8">
    <location>
        <begin position="53"/>
        <end position="279"/>
    </location>
</feature>
<dbReference type="GO" id="GO:0004197">
    <property type="term" value="F:cysteine-type endopeptidase activity"/>
    <property type="evidence" value="ECO:0007669"/>
    <property type="project" value="InterPro"/>
</dbReference>
<keyword evidence="3" id="KW-0732">Signal</keyword>
<dbReference type="EMBL" id="QDEB01052387">
    <property type="protein sequence ID" value="RZC37478.1"/>
    <property type="molecule type" value="Genomic_DNA"/>
</dbReference>
<dbReference type="SMART" id="SM00645">
    <property type="entry name" value="Pept_C1"/>
    <property type="match status" value="2"/>
</dbReference>
<dbReference type="InterPro" id="IPR013128">
    <property type="entry name" value="Peptidase_C1A"/>
</dbReference>
<dbReference type="FunFam" id="3.90.70.10:FF:000031">
    <property type="entry name" value="Cathepsin B"/>
    <property type="match status" value="1"/>
</dbReference>
<feature type="non-terminal residue" evidence="9">
    <location>
        <position position="612"/>
    </location>
</feature>
<feature type="domain" description="Peptidase C1A papain C-terminal" evidence="8">
    <location>
        <begin position="384"/>
        <end position="609"/>
    </location>
</feature>
<dbReference type="PROSITE" id="PS00639">
    <property type="entry name" value="THIOL_PROTEASE_HIS"/>
    <property type="match status" value="1"/>
</dbReference>
<dbReference type="AlphaFoldDB" id="A0A482VYL5"/>